<sequence length="225" mass="26353">MRPQCRPARILPAPDGRRRLSSGEREQQIVQQAIGYFANHGFAASTRELARELGISQPLLYRYFPSKEALAERVFKEVYLSRWQPAWDQLLADRSLPLRERLQRFYREYAGVILSSDWIRIFIQAGLTHEGINVRYLARLREQVFDVVLAELHREFAVAAATPQQHEDEIEFIWGLHAAIFYIGVRKWVYRLDVPEQLDRLVARQVEDFMASAPLVLRQLRQPPQ</sequence>
<evidence type="ECO:0000313" key="8">
    <source>
        <dbReference type="Proteomes" id="UP000642144"/>
    </source>
</evidence>
<dbReference type="InterPro" id="IPR050109">
    <property type="entry name" value="HTH-type_TetR-like_transc_reg"/>
</dbReference>
<dbReference type="PROSITE" id="PS50977">
    <property type="entry name" value="HTH_TETR_2"/>
    <property type="match status" value="1"/>
</dbReference>
<dbReference type="InterPro" id="IPR009057">
    <property type="entry name" value="Homeodomain-like_sf"/>
</dbReference>
<evidence type="ECO:0000313" key="7">
    <source>
        <dbReference type="EMBL" id="MYN29156.1"/>
    </source>
</evidence>
<evidence type="ECO:0000256" key="2">
    <source>
        <dbReference type="ARBA" id="ARBA00023015"/>
    </source>
</evidence>
<feature type="domain" description="HTH tetR-type" evidence="6">
    <location>
        <begin position="23"/>
        <end position="82"/>
    </location>
</feature>
<evidence type="ECO:0000256" key="1">
    <source>
        <dbReference type="ARBA" id="ARBA00022491"/>
    </source>
</evidence>
<evidence type="ECO:0000256" key="3">
    <source>
        <dbReference type="ARBA" id="ARBA00023125"/>
    </source>
</evidence>
<evidence type="ECO:0000256" key="5">
    <source>
        <dbReference type="PROSITE-ProRule" id="PRU00335"/>
    </source>
</evidence>
<keyword evidence="2" id="KW-0805">Transcription regulation</keyword>
<protein>
    <submittedName>
        <fullName evidence="7">TetR family transcriptional regulator</fullName>
    </submittedName>
</protein>
<dbReference type="EMBL" id="WWCT01000021">
    <property type="protein sequence ID" value="MYN29156.1"/>
    <property type="molecule type" value="Genomic_DNA"/>
</dbReference>
<dbReference type="PANTHER" id="PTHR30055">
    <property type="entry name" value="HTH-TYPE TRANSCRIPTIONAL REGULATOR RUTR"/>
    <property type="match status" value="1"/>
</dbReference>
<evidence type="ECO:0000256" key="4">
    <source>
        <dbReference type="ARBA" id="ARBA00023163"/>
    </source>
</evidence>
<dbReference type="PANTHER" id="PTHR30055:SF181">
    <property type="entry name" value="BLR6905 PROTEIN"/>
    <property type="match status" value="1"/>
</dbReference>
<accession>A0ABW9W540</accession>
<gene>
    <name evidence="7" type="ORF">GTP69_22380</name>
</gene>
<keyword evidence="1" id="KW-0678">Repressor</keyword>
<feature type="DNA-binding region" description="H-T-H motif" evidence="5">
    <location>
        <begin position="45"/>
        <end position="64"/>
    </location>
</feature>
<evidence type="ECO:0000259" key="6">
    <source>
        <dbReference type="PROSITE" id="PS50977"/>
    </source>
</evidence>
<keyword evidence="8" id="KW-1185">Reference proteome</keyword>
<dbReference type="InterPro" id="IPR001647">
    <property type="entry name" value="HTH_TetR"/>
</dbReference>
<name>A0ABW9W540_9BURK</name>
<comment type="caution">
    <text evidence="7">The sequence shown here is derived from an EMBL/GenBank/DDBJ whole genome shotgun (WGS) entry which is preliminary data.</text>
</comment>
<dbReference type="Pfam" id="PF00440">
    <property type="entry name" value="TetR_N"/>
    <property type="match status" value="1"/>
</dbReference>
<organism evidence="7 8">
    <name type="scientific">Duganella levis</name>
    <dbReference type="NCBI Taxonomy" id="2692169"/>
    <lineage>
        <taxon>Bacteria</taxon>
        <taxon>Pseudomonadati</taxon>
        <taxon>Pseudomonadota</taxon>
        <taxon>Betaproteobacteria</taxon>
        <taxon>Burkholderiales</taxon>
        <taxon>Oxalobacteraceae</taxon>
        <taxon>Telluria group</taxon>
        <taxon>Duganella</taxon>
    </lineage>
</organism>
<dbReference type="PROSITE" id="PS01081">
    <property type="entry name" value="HTH_TETR_1"/>
    <property type="match status" value="1"/>
</dbReference>
<dbReference type="Proteomes" id="UP000642144">
    <property type="component" value="Unassembled WGS sequence"/>
</dbReference>
<dbReference type="PRINTS" id="PR00455">
    <property type="entry name" value="HTHTETR"/>
</dbReference>
<keyword evidence="4" id="KW-0804">Transcription</keyword>
<reference evidence="7 8" key="1">
    <citation type="submission" date="2019-12" db="EMBL/GenBank/DDBJ databases">
        <title>Novel species isolated from a subtropical stream in China.</title>
        <authorList>
            <person name="Lu H."/>
        </authorList>
    </citation>
    <scope>NUCLEOTIDE SEQUENCE [LARGE SCALE GENOMIC DNA]</scope>
    <source>
        <strain evidence="7 8">CY42W</strain>
    </source>
</reference>
<proteinExistence type="predicted"/>
<dbReference type="Gene3D" id="1.10.357.10">
    <property type="entry name" value="Tetracycline Repressor, domain 2"/>
    <property type="match status" value="1"/>
</dbReference>
<dbReference type="InterPro" id="IPR023772">
    <property type="entry name" value="DNA-bd_HTH_TetR-type_CS"/>
</dbReference>
<keyword evidence="3 5" id="KW-0238">DNA-binding</keyword>
<dbReference type="SUPFAM" id="SSF46689">
    <property type="entry name" value="Homeodomain-like"/>
    <property type="match status" value="1"/>
</dbReference>